<dbReference type="Proteomes" id="UP000269539">
    <property type="component" value="Unassembled WGS sequence"/>
</dbReference>
<organism evidence="2 3">
    <name type="scientific">Hortaea werneckii</name>
    <name type="common">Black yeast</name>
    <name type="synonym">Cladosporium werneckii</name>
    <dbReference type="NCBI Taxonomy" id="91943"/>
    <lineage>
        <taxon>Eukaryota</taxon>
        <taxon>Fungi</taxon>
        <taxon>Dikarya</taxon>
        <taxon>Ascomycota</taxon>
        <taxon>Pezizomycotina</taxon>
        <taxon>Dothideomycetes</taxon>
        <taxon>Dothideomycetidae</taxon>
        <taxon>Mycosphaerellales</taxon>
        <taxon>Teratosphaeriaceae</taxon>
        <taxon>Hortaea</taxon>
    </lineage>
</organism>
<dbReference type="SUPFAM" id="SSF50685">
    <property type="entry name" value="Barwin-like endoglucanases"/>
    <property type="match status" value="1"/>
</dbReference>
<sequence length="116" mass="11845">AAPASTADSAPGSTYTGDITHYSPGLGSCGWTSSSSDNIVAIAHGIMDNGANPNNNPLCGQTITISYQGSTHQAKVVDTCPGCEDAAIDLSPSLFEAVATNGDGRVHGVEWWFNSS</sequence>
<dbReference type="PANTHER" id="PTHR31836:SF28">
    <property type="entry name" value="SRCR DOMAIN-CONTAINING PROTEIN-RELATED"/>
    <property type="match status" value="1"/>
</dbReference>
<feature type="non-terminal residue" evidence="2">
    <location>
        <position position="1"/>
    </location>
</feature>
<evidence type="ECO:0000313" key="3">
    <source>
        <dbReference type="Proteomes" id="UP000269539"/>
    </source>
</evidence>
<comment type="caution">
    <text evidence="2">The sequence shown here is derived from an EMBL/GenBank/DDBJ whole genome shotgun (WGS) entry which is preliminary data.</text>
</comment>
<dbReference type="InterPro" id="IPR036908">
    <property type="entry name" value="RlpA-like_sf"/>
</dbReference>
<dbReference type="CDD" id="cd22191">
    <property type="entry name" value="DPBB_RlpA_EXP_N-like"/>
    <property type="match status" value="1"/>
</dbReference>
<gene>
    <name evidence="2" type="ORF">D0864_14312</name>
</gene>
<reference evidence="2 3" key="1">
    <citation type="journal article" date="2018" name="BMC Genomics">
        <title>Genomic evidence for intraspecific hybridization in a clonal and extremely halotolerant yeast.</title>
        <authorList>
            <person name="Gostincar C."/>
            <person name="Stajich J.E."/>
            <person name="Zupancic J."/>
            <person name="Zalar P."/>
            <person name="Gunde-Cimerman N."/>
        </authorList>
    </citation>
    <scope>NUCLEOTIDE SEQUENCE [LARGE SCALE GENOMIC DNA]</scope>
    <source>
        <strain evidence="2 3">EXF-10513</strain>
    </source>
</reference>
<dbReference type="PANTHER" id="PTHR31836">
    <property type="match status" value="1"/>
</dbReference>
<evidence type="ECO:0008006" key="4">
    <source>
        <dbReference type="Google" id="ProtNLM"/>
    </source>
</evidence>
<dbReference type="InterPro" id="IPR051477">
    <property type="entry name" value="Expansin_CellWall"/>
</dbReference>
<proteinExistence type="predicted"/>
<accession>A0A3M7CJ19</accession>
<dbReference type="Gene3D" id="2.40.40.10">
    <property type="entry name" value="RlpA-like domain"/>
    <property type="match status" value="1"/>
</dbReference>
<name>A0A3M7CJ19_HORWE</name>
<dbReference type="AlphaFoldDB" id="A0A3M7CJ19"/>
<evidence type="ECO:0000313" key="2">
    <source>
        <dbReference type="EMBL" id="RMY52118.1"/>
    </source>
</evidence>
<protein>
    <recommendedName>
        <fullName evidence="4">RlpA-like protein double-psi beta-barrel domain-containing protein</fullName>
    </recommendedName>
</protein>
<dbReference type="EMBL" id="QWIO01002685">
    <property type="protein sequence ID" value="RMY52118.1"/>
    <property type="molecule type" value="Genomic_DNA"/>
</dbReference>
<keyword evidence="1" id="KW-0732">Signal</keyword>
<evidence type="ECO:0000256" key="1">
    <source>
        <dbReference type="ARBA" id="ARBA00022729"/>
    </source>
</evidence>